<protein>
    <submittedName>
        <fullName evidence="2">Uncharacterized protein</fullName>
    </submittedName>
</protein>
<feature type="transmembrane region" description="Helical" evidence="1">
    <location>
        <begin position="53"/>
        <end position="72"/>
    </location>
</feature>
<evidence type="ECO:0000313" key="3">
    <source>
        <dbReference type="Proteomes" id="UP001207116"/>
    </source>
</evidence>
<dbReference type="AlphaFoldDB" id="A0AAE3SQ99"/>
<sequence>MQDQRDLLFKESQRFTQWWLWILLFGIFALPIYGIVQQLIFKEPWGSKPMPDIGLMIFALVMAALVYFIYYIKLMTWIHPDRIVLSFPPFFKRKQFLFADIESAKVVTYGILVGYGLRFSPKYGTVYNIKGNKGLAITMKNGGKYMIGTQHPAQVEELVKHLLSHM</sequence>
<dbReference type="EMBL" id="JAPFQP010000004">
    <property type="protein sequence ID" value="MCX2720302.1"/>
    <property type="molecule type" value="Genomic_DNA"/>
</dbReference>
<feature type="transmembrane region" description="Helical" evidence="1">
    <location>
        <begin position="20"/>
        <end position="41"/>
    </location>
</feature>
<organism evidence="2 3">
    <name type="scientific">Lentiprolixibacter aurantiacus</name>
    <dbReference type="NCBI Taxonomy" id="2993939"/>
    <lineage>
        <taxon>Bacteria</taxon>
        <taxon>Pseudomonadati</taxon>
        <taxon>Bacteroidota</taxon>
        <taxon>Flavobacteriia</taxon>
        <taxon>Flavobacteriales</taxon>
        <taxon>Flavobacteriaceae</taxon>
        <taxon>Lentiprolixibacter</taxon>
    </lineage>
</organism>
<evidence type="ECO:0000256" key="1">
    <source>
        <dbReference type="SAM" id="Phobius"/>
    </source>
</evidence>
<keyword evidence="1" id="KW-0812">Transmembrane</keyword>
<reference evidence="2" key="1">
    <citation type="submission" date="2022-11" db="EMBL/GenBank/DDBJ databases">
        <title>The characterization of three novel Bacteroidetes species and genomic analysis of their roles in tidal elemental geochemical cycles.</title>
        <authorList>
            <person name="Ma K.-J."/>
        </authorList>
    </citation>
    <scope>NUCLEOTIDE SEQUENCE</scope>
    <source>
        <strain evidence="2">M415</strain>
    </source>
</reference>
<keyword evidence="1" id="KW-0472">Membrane</keyword>
<proteinExistence type="predicted"/>
<keyword evidence="3" id="KW-1185">Reference proteome</keyword>
<evidence type="ECO:0000313" key="2">
    <source>
        <dbReference type="EMBL" id="MCX2720302.1"/>
    </source>
</evidence>
<accession>A0AAE3SQ99</accession>
<name>A0AAE3SQ99_9FLAO</name>
<dbReference type="Proteomes" id="UP001207116">
    <property type="component" value="Unassembled WGS sequence"/>
</dbReference>
<keyword evidence="1" id="KW-1133">Transmembrane helix</keyword>
<comment type="caution">
    <text evidence="2">The sequence shown here is derived from an EMBL/GenBank/DDBJ whole genome shotgun (WGS) entry which is preliminary data.</text>
</comment>
<dbReference type="RefSeq" id="WP_266014209.1">
    <property type="nucleotide sequence ID" value="NZ_JAPFQP010000004.1"/>
</dbReference>
<gene>
    <name evidence="2" type="ORF">OO016_11870</name>
</gene>